<keyword evidence="6" id="KW-0503">Monooxygenase</keyword>
<dbReference type="OMA" id="VPEMMGY"/>
<dbReference type="AlphaFoldDB" id="A0A1W2TS68"/>
<dbReference type="SUPFAM" id="SSF48264">
    <property type="entry name" value="Cytochrome P450"/>
    <property type="match status" value="1"/>
</dbReference>
<evidence type="ECO:0000313" key="9">
    <source>
        <dbReference type="Proteomes" id="UP000054516"/>
    </source>
</evidence>
<dbReference type="Pfam" id="PF00067">
    <property type="entry name" value="p450"/>
    <property type="match status" value="2"/>
</dbReference>
<dbReference type="InterPro" id="IPR036396">
    <property type="entry name" value="Cyt_P450_sf"/>
</dbReference>
<keyword evidence="3 6" id="KW-0349">Heme</keyword>
<dbReference type="Proteomes" id="UP000054516">
    <property type="component" value="Unassembled WGS sequence"/>
</dbReference>
<dbReference type="InterPro" id="IPR001128">
    <property type="entry name" value="Cyt_P450"/>
</dbReference>
<evidence type="ECO:0000256" key="7">
    <source>
        <dbReference type="SAM" id="Phobius"/>
    </source>
</evidence>
<dbReference type="PRINTS" id="PR00385">
    <property type="entry name" value="P450"/>
</dbReference>
<dbReference type="GO" id="GO:0020037">
    <property type="term" value="F:heme binding"/>
    <property type="evidence" value="ECO:0007669"/>
    <property type="project" value="InterPro"/>
</dbReference>
<evidence type="ECO:0000313" key="8">
    <source>
        <dbReference type="EMBL" id="GAP91337.1"/>
    </source>
</evidence>
<dbReference type="GO" id="GO:0004497">
    <property type="term" value="F:monooxygenase activity"/>
    <property type="evidence" value="ECO:0007669"/>
    <property type="project" value="UniProtKB-KW"/>
</dbReference>
<organism evidence="8">
    <name type="scientific">Rosellinia necatrix</name>
    <name type="common">White root-rot fungus</name>
    <dbReference type="NCBI Taxonomy" id="77044"/>
    <lineage>
        <taxon>Eukaryota</taxon>
        <taxon>Fungi</taxon>
        <taxon>Dikarya</taxon>
        <taxon>Ascomycota</taxon>
        <taxon>Pezizomycotina</taxon>
        <taxon>Sordariomycetes</taxon>
        <taxon>Xylariomycetidae</taxon>
        <taxon>Xylariales</taxon>
        <taxon>Xylariaceae</taxon>
        <taxon>Rosellinia</taxon>
    </lineage>
</organism>
<dbReference type="GO" id="GO:0016705">
    <property type="term" value="F:oxidoreductase activity, acting on paired donors, with incorporation or reduction of molecular oxygen"/>
    <property type="evidence" value="ECO:0007669"/>
    <property type="project" value="InterPro"/>
</dbReference>
<evidence type="ECO:0000256" key="3">
    <source>
        <dbReference type="ARBA" id="ARBA00022617"/>
    </source>
</evidence>
<dbReference type="Gene3D" id="1.10.630.10">
    <property type="entry name" value="Cytochrome P450"/>
    <property type="match status" value="1"/>
</dbReference>
<keyword evidence="6" id="KW-0560">Oxidoreductase</keyword>
<evidence type="ECO:0000256" key="1">
    <source>
        <dbReference type="ARBA" id="ARBA00001971"/>
    </source>
</evidence>
<reference evidence="8" key="1">
    <citation type="submission" date="2016-03" db="EMBL/GenBank/DDBJ databases">
        <title>Draft genome sequence of Rosellinia necatrix.</title>
        <authorList>
            <person name="Kanematsu S."/>
        </authorList>
    </citation>
    <scope>NUCLEOTIDE SEQUENCE [LARGE SCALE GENOMIC DNA]</scope>
    <source>
        <strain evidence="8">W97</strain>
    </source>
</reference>
<gene>
    <name evidence="8" type="ORF">SAMD00023353_6000350</name>
</gene>
<keyword evidence="9" id="KW-1185">Reference proteome</keyword>
<keyword evidence="5 6" id="KW-0408">Iron</keyword>
<name>A0A1W2TS68_ROSNE</name>
<dbReference type="PROSITE" id="PS00086">
    <property type="entry name" value="CYTOCHROME_P450"/>
    <property type="match status" value="1"/>
</dbReference>
<dbReference type="PANTHER" id="PTHR24305">
    <property type="entry name" value="CYTOCHROME P450"/>
    <property type="match status" value="1"/>
</dbReference>
<sequence>MDVIFSSVRGNWLVGLIAIVLYLGYRAILPKPIAGIPYNRDAANKILGDIPEMCWLTSLTTRHGGAITQVFIKPGSLPWVVVTDPFEAQDILLRRKEFDRGNLLAQLIGGILPEQHSQFLSSDARFKHNRNLINHLMAPAFINKVSAPEVYKSICTLIKVWQAKCDMAEGRPFSAYHDITYTALDGIFASSFGLPEEGGNMSRCLNAVLKWKPDIPPNIDEPVTFPDIHVAEIFAAILTLANSVTDTQMSPAPSLTGWVIRQFPYMRKAIAVKDKYILDKVEESVALVEGGDEEPRSAMHSVLLRERDIATKEGRRPDYRKRAIRDEFFGFSIAGFDTSAATARWAVKMIADNAGAQDKLRGALRAAFPEALRARRAPTHAEFARAHVPYLDAVVEEVLRHANTIDFVAREALEDTTVLGHRIPKGTNLFLMANGAGYLRPNLDTPDAARSPGARRGAGKKLTGAWDDGDISAFRPERWLKTEPPQSHTGAAAAAAAAVTFDPMAGPQLAFGLGQRACFGKRLALQTLKIELALVVWHFRLLRVPPRLGGYEGVQKFAREPVQCYVRLEHAL</sequence>
<feature type="transmembrane region" description="Helical" evidence="7">
    <location>
        <begin position="12"/>
        <end position="29"/>
    </location>
</feature>
<keyword evidence="7" id="KW-0812">Transmembrane</keyword>
<comment type="similarity">
    <text evidence="2 6">Belongs to the cytochrome P450 family.</text>
</comment>
<dbReference type="InterPro" id="IPR050121">
    <property type="entry name" value="Cytochrome_P450_monoxygenase"/>
</dbReference>
<dbReference type="InterPro" id="IPR017972">
    <property type="entry name" value="Cyt_P450_CS"/>
</dbReference>
<keyword evidence="7" id="KW-0472">Membrane</keyword>
<accession>A0A1W2TS68</accession>
<evidence type="ECO:0000256" key="6">
    <source>
        <dbReference type="RuleBase" id="RU000461"/>
    </source>
</evidence>
<dbReference type="EMBL" id="DF977505">
    <property type="protein sequence ID" value="GAP91337.1"/>
    <property type="molecule type" value="Genomic_DNA"/>
</dbReference>
<evidence type="ECO:0000256" key="5">
    <source>
        <dbReference type="ARBA" id="ARBA00023004"/>
    </source>
</evidence>
<evidence type="ECO:0000256" key="4">
    <source>
        <dbReference type="ARBA" id="ARBA00022723"/>
    </source>
</evidence>
<dbReference type="OrthoDB" id="1470350at2759"/>
<keyword evidence="7" id="KW-1133">Transmembrane helix</keyword>
<protein>
    <submittedName>
        <fullName evidence="8">Putative cytochrome p450</fullName>
    </submittedName>
</protein>
<proteinExistence type="inferred from homology"/>
<dbReference type="PANTHER" id="PTHR24305:SF232">
    <property type="entry name" value="P450, PUTATIVE (EUROFUNG)-RELATED"/>
    <property type="match status" value="1"/>
</dbReference>
<comment type="cofactor">
    <cofactor evidence="1">
        <name>heme</name>
        <dbReference type="ChEBI" id="CHEBI:30413"/>
    </cofactor>
</comment>
<dbReference type="STRING" id="77044.A0A1W2TS68"/>
<keyword evidence="4 6" id="KW-0479">Metal-binding</keyword>
<evidence type="ECO:0000256" key="2">
    <source>
        <dbReference type="ARBA" id="ARBA00010617"/>
    </source>
</evidence>
<dbReference type="GO" id="GO:0005506">
    <property type="term" value="F:iron ion binding"/>
    <property type="evidence" value="ECO:0007669"/>
    <property type="project" value="InterPro"/>
</dbReference>